<dbReference type="Proteomes" id="UP000018130">
    <property type="component" value="Unassembled WGS sequence"/>
</dbReference>
<dbReference type="Pfam" id="PF13614">
    <property type="entry name" value="AAA_31"/>
    <property type="match status" value="1"/>
</dbReference>
<dbReference type="InterPro" id="IPR025669">
    <property type="entry name" value="AAA_dom"/>
</dbReference>
<dbReference type="Gene3D" id="3.40.50.300">
    <property type="entry name" value="P-loop containing nucleotide triphosphate hydrolases"/>
    <property type="match status" value="1"/>
</dbReference>
<dbReference type="CDD" id="cd02042">
    <property type="entry name" value="ParAB_family"/>
    <property type="match status" value="1"/>
</dbReference>
<evidence type="ECO:0000313" key="2">
    <source>
        <dbReference type="EMBL" id="CCQ65125.1"/>
    </source>
</evidence>
<proteinExistence type="predicted"/>
<evidence type="ECO:0000259" key="1">
    <source>
        <dbReference type="Pfam" id="PF13614"/>
    </source>
</evidence>
<dbReference type="InterPro" id="IPR050678">
    <property type="entry name" value="DNA_Partitioning_ATPase"/>
</dbReference>
<evidence type="ECO:0000313" key="3">
    <source>
        <dbReference type="Proteomes" id="UP000018130"/>
    </source>
</evidence>
<name>T2JIM8_CROWT</name>
<organism evidence="2 3">
    <name type="scientific">Crocosphaera watsonii WH 0402</name>
    <dbReference type="NCBI Taxonomy" id="1284629"/>
    <lineage>
        <taxon>Bacteria</taxon>
        <taxon>Bacillati</taxon>
        <taxon>Cyanobacteriota</taxon>
        <taxon>Cyanophyceae</taxon>
        <taxon>Oscillatoriophycideae</taxon>
        <taxon>Chroococcales</taxon>
        <taxon>Aphanothecaceae</taxon>
        <taxon>Crocosphaera</taxon>
    </lineage>
</organism>
<dbReference type="InterPro" id="IPR027417">
    <property type="entry name" value="P-loop_NTPase"/>
</dbReference>
<gene>
    <name evidence="2" type="ORF">CWATWH0402_1004</name>
</gene>
<sequence length="295" mass="32232">MPENTLTETRKQATIITVSCLSGGSGKSTTALNIATMLALKGKTLAVDFDPQGNLTQWLGWSDLSEWATVAEAILPDHDRVDITEIIQHPNNEDRLGKLMLAPADYSLSHAADVIAPSPGRERFLKRALKPIQNQYDYIVIDSPPAKGILTYNAILASNLLIIPTECTNKGVMGAANTILLVKELADIDFTVPEILGIIPMRDQWSGANQTRMSKAAIATLTETFPDLQLFSSVRQSTAVQQANHAGWSLSETGEKKLAQAYREVVQTINDGFRNLNSTIPKITTNRCIFALTKL</sequence>
<dbReference type="EMBL" id="CAQN01000116">
    <property type="protein sequence ID" value="CCQ65125.1"/>
    <property type="molecule type" value="Genomic_DNA"/>
</dbReference>
<reference evidence="2 3" key="2">
    <citation type="submission" date="2013-09" db="EMBL/GenBank/DDBJ databases">
        <title>Whole genome comparison of six Crocosphaera watsonii strains with differing phenotypes.</title>
        <authorList>
            <person name="Bench S.R."/>
            <person name="Heller P."/>
            <person name="Frank I."/>
            <person name="Arciniega M."/>
            <person name="Shilova I.N."/>
            <person name="Zehr J.P."/>
        </authorList>
    </citation>
    <scope>NUCLEOTIDE SEQUENCE [LARGE SCALE GENOMIC DNA]</scope>
    <source>
        <strain evidence="2 3">WH 0402</strain>
    </source>
</reference>
<dbReference type="PANTHER" id="PTHR13696:SF99">
    <property type="entry name" value="COBYRINIC ACID AC-DIAMIDE SYNTHASE"/>
    <property type="match status" value="1"/>
</dbReference>
<accession>T2JIM8</accession>
<dbReference type="SUPFAM" id="SSF52540">
    <property type="entry name" value="P-loop containing nucleoside triphosphate hydrolases"/>
    <property type="match status" value="1"/>
</dbReference>
<protein>
    <submittedName>
        <fullName evidence="2">Soj protein</fullName>
    </submittedName>
</protein>
<feature type="domain" description="AAA" evidence="1">
    <location>
        <begin position="14"/>
        <end position="185"/>
    </location>
</feature>
<reference evidence="2 3" key="1">
    <citation type="submission" date="2013-01" db="EMBL/GenBank/DDBJ databases">
        <authorList>
            <person name="Bench S."/>
        </authorList>
    </citation>
    <scope>NUCLEOTIDE SEQUENCE [LARGE SCALE GENOMIC DNA]</scope>
    <source>
        <strain evidence="2 3">WH 0402</strain>
    </source>
</reference>
<comment type="caution">
    <text evidence="2">The sequence shown here is derived from an EMBL/GenBank/DDBJ whole genome shotgun (WGS) entry which is preliminary data.</text>
</comment>
<dbReference type="PANTHER" id="PTHR13696">
    <property type="entry name" value="P-LOOP CONTAINING NUCLEOSIDE TRIPHOSPHATE HYDROLASE"/>
    <property type="match status" value="1"/>
</dbReference>
<dbReference type="AlphaFoldDB" id="T2JIM8"/>
<dbReference type="RefSeq" id="WP_082162457.1">
    <property type="nucleotide sequence ID" value="NZ_CAQN01000116.1"/>
</dbReference>